<keyword evidence="3" id="KW-1185">Reference proteome</keyword>
<dbReference type="AlphaFoldDB" id="I3ZB04"/>
<sequence>MHFLVDWTAKSTDDHGTFLLALRAFQRSAPGILGRRPYGVPPSPFVIYLPAPFAERPIPRGFVLKFQSLLATVLLALPLSAMADQLVPAGSIINCTISEGSISSKTMNVGDPVLCTLGHSEAFGRSSFPYGSYLMGHFAEYKDPGHFVGKGWMELDFDKLIVQPDTVVPLNARVVATPKNKVDKDGRIQGTGHATKDTVMWLIPVLWPIDLINLPRRGPTPTLKAETKLTLRVMDDFGIPTPQEDAVRKPALIARQTPDEVTYETFRQQAAAPVERQPAYAQQQQYAPQPQYAPQYQQQPQASSPVVVNFVTQPAQQQQQPIYIQQQAPQQQQPIVVNQAPPVVYNHYPPPPVYGPYRYYYRGY</sequence>
<feature type="compositionally biased region" description="Low complexity" evidence="1">
    <location>
        <begin position="277"/>
        <end position="298"/>
    </location>
</feature>
<dbReference type="eggNOG" id="ENOG5033SBH">
    <property type="taxonomic scope" value="Bacteria"/>
</dbReference>
<reference evidence="2 3" key="1">
    <citation type="submission" date="2012-06" db="EMBL/GenBank/DDBJ databases">
        <title>Complete genome of Terriglobus roseus DSM 18391.</title>
        <authorList>
            <consortium name="US DOE Joint Genome Institute (JGI-PGF)"/>
            <person name="Lucas S."/>
            <person name="Copeland A."/>
            <person name="Lapidus A."/>
            <person name="Glavina del Rio T."/>
            <person name="Dalin E."/>
            <person name="Tice H."/>
            <person name="Bruce D."/>
            <person name="Goodwin L."/>
            <person name="Pitluck S."/>
            <person name="Peters L."/>
            <person name="Mikhailova N."/>
            <person name="Munk A.C.C."/>
            <person name="Kyrpides N."/>
            <person name="Mavromatis K."/>
            <person name="Ivanova N."/>
            <person name="Brettin T."/>
            <person name="Detter J.C."/>
            <person name="Han C."/>
            <person name="Larimer F."/>
            <person name="Land M."/>
            <person name="Hauser L."/>
            <person name="Markowitz V."/>
            <person name="Cheng J.-F."/>
            <person name="Hugenholtz P."/>
            <person name="Woyke T."/>
            <person name="Wu D."/>
            <person name="Brambilla E."/>
            <person name="Klenk H.-P."/>
            <person name="Eisen J.A."/>
        </authorList>
    </citation>
    <scope>NUCLEOTIDE SEQUENCE [LARGE SCALE GENOMIC DNA]</scope>
    <source>
        <strain evidence="3">DSM 18391 / NRRL B-41598 / KBS 63</strain>
    </source>
</reference>
<proteinExistence type="predicted"/>
<dbReference type="KEGG" id="trs:Terro_0071"/>
<evidence type="ECO:0000256" key="1">
    <source>
        <dbReference type="SAM" id="MobiDB-lite"/>
    </source>
</evidence>
<gene>
    <name evidence="2" type="ordered locus">Terro_0071</name>
</gene>
<accession>I3ZB04</accession>
<evidence type="ECO:0000313" key="3">
    <source>
        <dbReference type="Proteomes" id="UP000006056"/>
    </source>
</evidence>
<dbReference type="EMBL" id="CP003379">
    <property type="protein sequence ID" value="AFL86422.1"/>
    <property type="molecule type" value="Genomic_DNA"/>
</dbReference>
<dbReference type="Proteomes" id="UP000006056">
    <property type="component" value="Chromosome"/>
</dbReference>
<evidence type="ECO:0000313" key="2">
    <source>
        <dbReference type="EMBL" id="AFL86422.1"/>
    </source>
</evidence>
<organism evidence="2 3">
    <name type="scientific">Terriglobus roseus (strain DSM 18391 / NRRL B-41598 / KBS 63)</name>
    <dbReference type="NCBI Taxonomy" id="926566"/>
    <lineage>
        <taxon>Bacteria</taxon>
        <taxon>Pseudomonadati</taxon>
        <taxon>Acidobacteriota</taxon>
        <taxon>Terriglobia</taxon>
        <taxon>Terriglobales</taxon>
        <taxon>Acidobacteriaceae</taxon>
        <taxon>Terriglobus</taxon>
    </lineage>
</organism>
<feature type="region of interest" description="Disordered" evidence="1">
    <location>
        <begin position="267"/>
        <end position="298"/>
    </location>
</feature>
<protein>
    <submittedName>
        <fullName evidence="2">Uncharacterized protein</fullName>
    </submittedName>
</protein>
<dbReference type="STRING" id="926566.Terro_0071"/>
<dbReference type="HOGENOM" id="CLU_064955_0_0_0"/>
<name>I3ZB04_TERRK</name>